<keyword evidence="3" id="KW-0328">Glycosyltransferase</keyword>
<keyword evidence="6" id="KW-1185">Reference proteome</keyword>
<dbReference type="Gene3D" id="3.90.550.10">
    <property type="entry name" value="Spore Coat Polysaccharide Biosynthesis Protein SpsA, Chain A"/>
    <property type="match status" value="1"/>
</dbReference>
<evidence type="ECO:0000256" key="1">
    <source>
        <dbReference type="ARBA" id="ARBA00004776"/>
    </source>
</evidence>
<dbReference type="EMBL" id="BAABGL010000011">
    <property type="protein sequence ID" value="GAA4390561.1"/>
    <property type="molecule type" value="Genomic_DNA"/>
</dbReference>
<name>A0ABP8JGV8_9MICO</name>
<evidence type="ECO:0000313" key="6">
    <source>
        <dbReference type="Proteomes" id="UP001500642"/>
    </source>
</evidence>
<organism evidence="5 6">
    <name type="scientific">Brevibacterium pityocampae</name>
    <dbReference type="NCBI Taxonomy" id="506594"/>
    <lineage>
        <taxon>Bacteria</taxon>
        <taxon>Bacillati</taxon>
        <taxon>Actinomycetota</taxon>
        <taxon>Actinomycetes</taxon>
        <taxon>Micrococcales</taxon>
        <taxon>Brevibacteriaceae</taxon>
        <taxon>Brevibacterium</taxon>
    </lineage>
</organism>
<evidence type="ECO:0000256" key="4">
    <source>
        <dbReference type="ARBA" id="ARBA00022679"/>
    </source>
</evidence>
<comment type="pathway">
    <text evidence="1">Cell wall biogenesis; cell wall polysaccharide biosynthesis.</text>
</comment>
<dbReference type="Proteomes" id="UP001500642">
    <property type="component" value="Unassembled WGS sequence"/>
</dbReference>
<evidence type="ECO:0000313" key="5">
    <source>
        <dbReference type="EMBL" id="GAA4390561.1"/>
    </source>
</evidence>
<comment type="caution">
    <text evidence="5">The sequence shown here is derived from an EMBL/GenBank/DDBJ whole genome shotgun (WGS) entry which is preliminary data.</text>
</comment>
<dbReference type="RefSeq" id="WP_345031425.1">
    <property type="nucleotide sequence ID" value="NZ_BAABGL010000011.1"/>
</dbReference>
<accession>A0ABP8JGV8</accession>
<reference evidence="6" key="1">
    <citation type="journal article" date="2019" name="Int. J. Syst. Evol. Microbiol.">
        <title>The Global Catalogue of Microorganisms (GCM) 10K type strain sequencing project: providing services to taxonomists for standard genome sequencing and annotation.</title>
        <authorList>
            <consortium name="The Broad Institute Genomics Platform"/>
            <consortium name="The Broad Institute Genome Sequencing Center for Infectious Disease"/>
            <person name="Wu L."/>
            <person name="Ma J."/>
        </authorList>
    </citation>
    <scope>NUCLEOTIDE SEQUENCE [LARGE SCALE GENOMIC DNA]</scope>
    <source>
        <strain evidence="6">JCM 17808</strain>
    </source>
</reference>
<keyword evidence="4" id="KW-0808">Transferase</keyword>
<sequence length="275" mass="30576">MNAIHVVTLASAGRRGHVLRQLEAVGRWMPGAAHHTVLIGEEPFTVPGSQVIDRTGPGPVNLARARNVAGDAAVADGAELVVFLDADCMPGAELCSGYARAAEQLPEAVLAGPVTYLAADDRPYDLDRLAKWTRPHGARPNPPEDELQRATDEEYELFWSLSFAVTARTWRALRQRFGGFCEDYVDYGGEDTDFGMNLRACDVPLVWVGGAHAYHQWHPVSTPPIEHLDAILVNAHTFYRRWAFWPMHGWLRTFEDMGLAHFDGVEWVKGPRPKE</sequence>
<dbReference type="PANTHER" id="PTHR43179:SF12">
    <property type="entry name" value="GALACTOFURANOSYLTRANSFERASE GLFT2"/>
    <property type="match status" value="1"/>
</dbReference>
<proteinExistence type="inferred from homology"/>
<protein>
    <submittedName>
        <fullName evidence="5">Glycosyltransferase</fullName>
    </submittedName>
</protein>
<dbReference type="SUPFAM" id="SSF53448">
    <property type="entry name" value="Nucleotide-diphospho-sugar transferases"/>
    <property type="match status" value="1"/>
</dbReference>
<dbReference type="PANTHER" id="PTHR43179">
    <property type="entry name" value="RHAMNOSYLTRANSFERASE WBBL"/>
    <property type="match status" value="1"/>
</dbReference>
<evidence type="ECO:0000256" key="2">
    <source>
        <dbReference type="ARBA" id="ARBA00006739"/>
    </source>
</evidence>
<dbReference type="InterPro" id="IPR029044">
    <property type="entry name" value="Nucleotide-diphossugar_trans"/>
</dbReference>
<evidence type="ECO:0000256" key="3">
    <source>
        <dbReference type="ARBA" id="ARBA00022676"/>
    </source>
</evidence>
<comment type="similarity">
    <text evidence="2">Belongs to the glycosyltransferase 2 family.</text>
</comment>
<gene>
    <name evidence="5" type="ORF">GCM10023167_17190</name>
</gene>